<dbReference type="Proteomes" id="UP000072189">
    <property type="component" value="Unassembled WGS sequence"/>
</dbReference>
<dbReference type="AlphaFoldDB" id="A0A147F3J5"/>
<organism evidence="2 3">
    <name type="scientific">Microbacterium testaceum</name>
    <name type="common">Aureobacterium testaceum</name>
    <name type="synonym">Brevibacterium testaceum</name>
    <dbReference type="NCBI Taxonomy" id="2033"/>
    <lineage>
        <taxon>Bacteria</taxon>
        <taxon>Bacillati</taxon>
        <taxon>Actinomycetota</taxon>
        <taxon>Actinomycetes</taxon>
        <taxon>Micrococcales</taxon>
        <taxon>Microbacteriaceae</taxon>
        <taxon>Microbacterium</taxon>
    </lineage>
</organism>
<gene>
    <name evidence="2" type="ORF">RSA3_17000</name>
</gene>
<comment type="caution">
    <text evidence="2">The sequence shown here is derived from an EMBL/GenBank/DDBJ whole genome shotgun (WGS) entry which is preliminary data.</text>
</comment>
<protein>
    <submittedName>
        <fullName evidence="2">Uncharacterized protein</fullName>
    </submittedName>
</protein>
<keyword evidence="1" id="KW-0472">Membrane</keyword>
<proteinExistence type="predicted"/>
<evidence type="ECO:0000313" key="3">
    <source>
        <dbReference type="Proteomes" id="UP000072189"/>
    </source>
</evidence>
<keyword evidence="1" id="KW-1133">Transmembrane helix</keyword>
<evidence type="ECO:0000313" key="2">
    <source>
        <dbReference type="EMBL" id="KTS06411.1"/>
    </source>
</evidence>
<reference evidence="2 3" key="1">
    <citation type="journal article" date="2016" name="Front. Microbiol.">
        <title>Genomic Resource of Rice Seed Associated Bacteria.</title>
        <authorList>
            <person name="Midha S."/>
            <person name="Bansal K."/>
            <person name="Sharma S."/>
            <person name="Kumar N."/>
            <person name="Patil P.P."/>
            <person name="Chaudhry V."/>
            <person name="Patil P.B."/>
        </authorList>
    </citation>
    <scope>NUCLEOTIDE SEQUENCE [LARGE SCALE GENOMIC DNA]</scope>
    <source>
        <strain evidence="2 3">RSA3</strain>
    </source>
</reference>
<sequence>MPKTRRTGLIVTLVVGGVLAAVAVWPQLVGAQRLQVVAQLIPFRGILAIGLAALAVVAGVIAVLRRRWGVAAGLAIVLAAASLG</sequence>
<name>A0A147F3J5_MICTE</name>
<keyword evidence="1" id="KW-0812">Transmembrane</keyword>
<dbReference type="PATRIC" id="fig|2033.7.peg.650"/>
<dbReference type="EMBL" id="LDRV01000130">
    <property type="protein sequence ID" value="KTS06411.1"/>
    <property type="molecule type" value="Genomic_DNA"/>
</dbReference>
<evidence type="ECO:0000256" key="1">
    <source>
        <dbReference type="SAM" id="Phobius"/>
    </source>
</evidence>
<feature type="transmembrane region" description="Helical" evidence="1">
    <location>
        <begin position="41"/>
        <end position="64"/>
    </location>
</feature>
<feature type="non-terminal residue" evidence="2">
    <location>
        <position position="84"/>
    </location>
</feature>
<accession>A0A147F3J5</accession>